<protein>
    <submittedName>
        <fullName evidence="1">Uncharacterized protein</fullName>
    </submittedName>
</protein>
<organism evidence="1 2">
    <name type="scientific">Oesophagostomum dentatum</name>
    <name type="common">Nodular worm</name>
    <dbReference type="NCBI Taxonomy" id="61180"/>
    <lineage>
        <taxon>Eukaryota</taxon>
        <taxon>Metazoa</taxon>
        <taxon>Ecdysozoa</taxon>
        <taxon>Nematoda</taxon>
        <taxon>Chromadorea</taxon>
        <taxon>Rhabditida</taxon>
        <taxon>Rhabditina</taxon>
        <taxon>Rhabditomorpha</taxon>
        <taxon>Strongyloidea</taxon>
        <taxon>Strongylidae</taxon>
        <taxon>Oesophagostomum</taxon>
    </lineage>
</organism>
<keyword evidence="2" id="KW-1185">Reference proteome</keyword>
<dbReference type="EMBL" id="KN549992">
    <property type="protein sequence ID" value="KHJ95358.1"/>
    <property type="molecule type" value="Genomic_DNA"/>
</dbReference>
<gene>
    <name evidence="1" type="ORF">OESDEN_04697</name>
</gene>
<proteinExistence type="predicted"/>
<dbReference type="AlphaFoldDB" id="A0A0B1TCR9"/>
<name>A0A0B1TCR9_OESDE</name>
<evidence type="ECO:0000313" key="2">
    <source>
        <dbReference type="Proteomes" id="UP000053660"/>
    </source>
</evidence>
<accession>A0A0B1TCR9</accession>
<evidence type="ECO:0000313" key="1">
    <source>
        <dbReference type="EMBL" id="KHJ95358.1"/>
    </source>
</evidence>
<reference evidence="1 2" key="1">
    <citation type="submission" date="2014-03" db="EMBL/GenBank/DDBJ databases">
        <title>Draft genome of the hookworm Oesophagostomum dentatum.</title>
        <authorList>
            <person name="Mitreva M."/>
        </authorList>
    </citation>
    <scope>NUCLEOTIDE SEQUENCE [LARGE SCALE GENOMIC DNA]</scope>
    <source>
        <strain evidence="1 2">OD-Hann</strain>
    </source>
</reference>
<sequence>MRDEQKAGYSGNFRKFCGKQQKIDRRNDHKAAI</sequence>
<dbReference type="Proteomes" id="UP000053660">
    <property type="component" value="Unassembled WGS sequence"/>
</dbReference>